<dbReference type="Proteomes" id="UP000325755">
    <property type="component" value="Chromosome"/>
</dbReference>
<organism evidence="1 2">
    <name type="scientific">Candidatus Methylospira mobilis</name>
    <dbReference type="NCBI Taxonomy" id="1808979"/>
    <lineage>
        <taxon>Bacteria</taxon>
        <taxon>Pseudomonadati</taxon>
        <taxon>Pseudomonadota</taxon>
        <taxon>Gammaproteobacteria</taxon>
        <taxon>Methylococcales</taxon>
        <taxon>Methylococcaceae</taxon>
        <taxon>Candidatus Methylospira</taxon>
    </lineage>
</organism>
<accession>A0A5Q0BIL3</accession>
<dbReference type="EMBL" id="CP044205">
    <property type="protein sequence ID" value="QFY42952.1"/>
    <property type="molecule type" value="Genomic_DNA"/>
</dbReference>
<proteinExistence type="predicted"/>
<evidence type="ECO:0000313" key="1">
    <source>
        <dbReference type="EMBL" id="QFY42952.1"/>
    </source>
</evidence>
<dbReference type="InParanoid" id="A0A5Q0BIL3"/>
<dbReference type="OrthoDB" id="8812833at2"/>
<protein>
    <submittedName>
        <fullName evidence="1">Uncharacterized protein</fullName>
    </submittedName>
</protein>
<evidence type="ECO:0000313" key="2">
    <source>
        <dbReference type="Proteomes" id="UP000325755"/>
    </source>
</evidence>
<keyword evidence="2" id="KW-1185">Reference proteome</keyword>
<sequence>MSNSLNYNPEDPDKMMLPAGLTCGDCAHISRCKFIFGHVDTDINCDWSPSRFVFKKQDEVSA</sequence>
<reference evidence="1 2" key="1">
    <citation type="submission" date="2019-09" db="EMBL/GenBank/DDBJ databases">
        <title>Ecophysiology of the spiral-shaped methanotroph Methylospira mobilis as revealed by the complete genome sequence.</title>
        <authorList>
            <person name="Oshkin I.Y."/>
            <person name="Dedysh S.N."/>
            <person name="Miroshnikov K."/>
            <person name="Danilova O.V."/>
            <person name="Hakobyan A."/>
            <person name="Liesack W."/>
        </authorList>
    </citation>
    <scope>NUCLEOTIDE SEQUENCE [LARGE SCALE GENOMIC DNA]</scope>
    <source>
        <strain evidence="1 2">Shm1</strain>
    </source>
</reference>
<dbReference type="AlphaFoldDB" id="A0A5Q0BIL3"/>
<name>A0A5Q0BIL3_9GAMM</name>
<gene>
    <name evidence="1" type="ORF">F6R98_10285</name>
</gene>
<dbReference type="RefSeq" id="WP_153248941.1">
    <property type="nucleotide sequence ID" value="NZ_CP044205.1"/>
</dbReference>
<dbReference type="KEGG" id="mmob:F6R98_10285"/>